<accession>A0AAQ3QH42</accession>
<evidence type="ECO:0000256" key="1">
    <source>
        <dbReference type="SAM" id="MobiDB-lite"/>
    </source>
</evidence>
<feature type="region of interest" description="Disordered" evidence="1">
    <location>
        <begin position="1"/>
        <end position="22"/>
    </location>
</feature>
<feature type="transmembrane region" description="Helical" evidence="2">
    <location>
        <begin position="64"/>
        <end position="84"/>
    </location>
</feature>
<dbReference type="InterPro" id="IPR045501">
    <property type="entry name" value="DUF6490"/>
</dbReference>
<dbReference type="Proteomes" id="UP001327560">
    <property type="component" value="Chromosome 5"/>
</dbReference>
<evidence type="ECO:0000313" key="4">
    <source>
        <dbReference type="Proteomes" id="UP001327560"/>
    </source>
</evidence>
<dbReference type="EMBL" id="CP136894">
    <property type="protein sequence ID" value="WOL09043.1"/>
    <property type="molecule type" value="Genomic_DNA"/>
</dbReference>
<evidence type="ECO:0000256" key="2">
    <source>
        <dbReference type="SAM" id="Phobius"/>
    </source>
</evidence>
<reference evidence="3 4" key="1">
    <citation type="submission" date="2023-10" db="EMBL/GenBank/DDBJ databases">
        <title>Chromosome-scale genome assembly provides insights into flower coloration mechanisms of Canna indica.</title>
        <authorList>
            <person name="Li C."/>
        </authorList>
    </citation>
    <scope>NUCLEOTIDE SEQUENCE [LARGE SCALE GENOMIC DNA]</scope>
    <source>
        <tissue evidence="3">Flower</tissue>
    </source>
</reference>
<evidence type="ECO:0000313" key="3">
    <source>
        <dbReference type="EMBL" id="WOL09043.1"/>
    </source>
</evidence>
<dbReference type="PANTHER" id="PTHR46610">
    <property type="entry name" value="OS05G0181300 PROTEIN"/>
    <property type="match status" value="1"/>
</dbReference>
<organism evidence="3 4">
    <name type="scientific">Canna indica</name>
    <name type="common">Indian-shot</name>
    <dbReference type="NCBI Taxonomy" id="4628"/>
    <lineage>
        <taxon>Eukaryota</taxon>
        <taxon>Viridiplantae</taxon>
        <taxon>Streptophyta</taxon>
        <taxon>Embryophyta</taxon>
        <taxon>Tracheophyta</taxon>
        <taxon>Spermatophyta</taxon>
        <taxon>Magnoliopsida</taxon>
        <taxon>Liliopsida</taxon>
        <taxon>Zingiberales</taxon>
        <taxon>Cannaceae</taxon>
        <taxon>Canna</taxon>
    </lineage>
</organism>
<feature type="compositionally biased region" description="Polar residues" evidence="1">
    <location>
        <begin position="1"/>
        <end position="11"/>
    </location>
</feature>
<feature type="transmembrane region" description="Helical" evidence="2">
    <location>
        <begin position="133"/>
        <end position="152"/>
    </location>
</feature>
<dbReference type="Pfam" id="PF20100">
    <property type="entry name" value="DUF6490"/>
    <property type="match status" value="1"/>
</dbReference>
<keyword evidence="2" id="KW-0472">Membrane</keyword>
<keyword evidence="2" id="KW-1133">Transmembrane helix</keyword>
<dbReference type="AlphaFoldDB" id="A0AAQ3QH42"/>
<proteinExistence type="predicted"/>
<feature type="transmembrane region" description="Helical" evidence="2">
    <location>
        <begin position="104"/>
        <end position="121"/>
    </location>
</feature>
<keyword evidence="2" id="KW-0812">Transmembrane</keyword>
<keyword evidence="4" id="KW-1185">Reference proteome</keyword>
<protein>
    <submittedName>
        <fullName evidence="3">Uncharacterized protein</fullName>
    </submittedName>
</protein>
<sequence length="155" mass="17250">MEGNNNTKPHQSSSSSSPLPPAARGPSLYDRLRSFLFARPLVFFVLLYLTANVAIAAYRSRGDWPTLSFVLFSYVDLLLLFFFLSRFEQLGGGARGSREKRARLKGGVWALSAALMIGFSWRVGEVFSWPMKVVIWTMTASVAGGGFYALFLHDD</sequence>
<dbReference type="PANTHER" id="PTHR46610:SF20">
    <property type="entry name" value="OS05G0181300 PROTEIN"/>
    <property type="match status" value="1"/>
</dbReference>
<name>A0AAQ3QH42_9LILI</name>
<gene>
    <name evidence="3" type="ORF">Cni_G17796</name>
</gene>
<feature type="transmembrane region" description="Helical" evidence="2">
    <location>
        <begin position="36"/>
        <end position="58"/>
    </location>
</feature>